<dbReference type="AlphaFoldDB" id="A0A2N4YNB5"/>
<reference evidence="1 2" key="2">
    <citation type="submission" date="2018-01" db="EMBL/GenBank/DDBJ databases">
        <title>Genomic study of Klebsiella pneumoniae.</title>
        <authorList>
            <person name="Yang Y."/>
            <person name="Bicalho R."/>
        </authorList>
    </citation>
    <scope>NUCLEOTIDE SEQUENCE [LARGE SCALE GENOMIC DNA]</scope>
    <source>
        <strain evidence="1 2">A8</strain>
    </source>
</reference>
<evidence type="ECO:0000313" key="1">
    <source>
        <dbReference type="EMBL" id="PLM79532.1"/>
    </source>
</evidence>
<organism evidence="1 2">
    <name type="scientific">Klebsiella variicola</name>
    <dbReference type="NCBI Taxonomy" id="244366"/>
    <lineage>
        <taxon>Bacteria</taxon>
        <taxon>Pseudomonadati</taxon>
        <taxon>Pseudomonadota</taxon>
        <taxon>Gammaproteobacteria</taxon>
        <taxon>Enterobacterales</taxon>
        <taxon>Enterobacteriaceae</taxon>
        <taxon>Klebsiella/Raoultella group</taxon>
        <taxon>Klebsiella</taxon>
        <taxon>Klebsiella pneumoniae complex</taxon>
    </lineage>
</organism>
<protein>
    <submittedName>
        <fullName evidence="1">Uncharacterized protein</fullName>
    </submittedName>
</protein>
<accession>A0A2N4YNB5</accession>
<name>A0A2N4YNB5_KLEVA</name>
<dbReference type="Proteomes" id="UP000234412">
    <property type="component" value="Unassembled WGS sequence"/>
</dbReference>
<reference evidence="1 2" key="1">
    <citation type="submission" date="2017-11" db="EMBL/GenBank/DDBJ databases">
        <authorList>
            <person name="Han C.G."/>
        </authorList>
    </citation>
    <scope>NUCLEOTIDE SEQUENCE [LARGE SCALE GENOMIC DNA]</scope>
    <source>
        <strain evidence="1 2">A8</strain>
    </source>
</reference>
<sequence length="75" mass="8203">MGSSPYHYRLRATTFGHPETLDEYLPLRVSGVTFCAKTEDLPARFSDITTGKAVWFTGKPTRPGASHESTSISAV</sequence>
<evidence type="ECO:0000313" key="2">
    <source>
        <dbReference type="Proteomes" id="UP000234412"/>
    </source>
</evidence>
<proteinExistence type="predicted"/>
<dbReference type="EMBL" id="PIDP01002743">
    <property type="protein sequence ID" value="PLM79532.1"/>
    <property type="molecule type" value="Genomic_DNA"/>
</dbReference>
<comment type="caution">
    <text evidence="1">The sequence shown here is derived from an EMBL/GenBank/DDBJ whole genome shotgun (WGS) entry which is preliminary data.</text>
</comment>
<gene>
    <name evidence="1" type="ORF">CWN47_38240</name>
</gene>